<reference evidence="2 3" key="1">
    <citation type="submission" date="2013-11" db="EMBL/GenBank/DDBJ databases">
        <title>The Genome Sequence of Phytophthora parasitica CJ05E6.</title>
        <authorList>
            <consortium name="The Broad Institute Genomics Platform"/>
            <person name="Russ C."/>
            <person name="Tyler B."/>
            <person name="Panabieres F."/>
            <person name="Shan W."/>
            <person name="Tripathy S."/>
            <person name="Grunwald N."/>
            <person name="Machado M."/>
            <person name="Johnson C.S."/>
            <person name="Arredondo F."/>
            <person name="Hong C."/>
            <person name="Coffey M."/>
            <person name="Young S.K."/>
            <person name="Zeng Q."/>
            <person name="Gargeya S."/>
            <person name="Fitzgerald M."/>
            <person name="Abouelleil A."/>
            <person name="Alvarado L."/>
            <person name="Chapman S.B."/>
            <person name="Gainer-Dewar J."/>
            <person name="Goldberg J."/>
            <person name="Griggs A."/>
            <person name="Gujja S."/>
            <person name="Hansen M."/>
            <person name="Howarth C."/>
            <person name="Imamovic A."/>
            <person name="Ireland A."/>
            <person name="Larimer J."/>
            <person name="McCowan C."/>
            <person name="Murphy C."/>
            <person name="Pearson M."/>
            <person name="Poon T.W."/>
            <person name="Priest M."/>
            <person name="Roberts A."/>
            <person name="Saif S."/>
            <person name="Shea T."/>
            <person name="Sykes S."/>
            <person name="Wortman J."/>
            <person name="Nusbaum C."/>
            <person name="Birren B."/>
        </authorList>
    </citation>
    <scope>NUCLEOTIDE SEQUENCE [LARGE SCALE GENOMIC DNA]</scope>
    <source>
        <strain evidence="2 3">CJ05E6</strain>
    </source>
</reference>
<feature type="region of interest" description="Disordered" evidence="1">
    <location>
        <begin position="22"/>
        <end position="44"/>
    </location>
</feature>
<protein>
    <submittedName>
        <fullName evidence="2">Uncharacterized protein</fullName>
    </submittedName>
</protein>
<organism evidence="2 3">
    <name type="scientific">Phytophthora nicotianae</name>
    <name type="common">Potato buckeye rot agent</name>
    <name type="synonym">Phytophthora parasitica</name>
    <dbReference type="NCBI Taxonomy" id="4792"/>
    <lineage>
        <taxon>Eukaryota</taxon>
        <taxon>Sar</taxon>
        <taxon>Stramenopiles</taxon>
        <taxon>Oomycota</taxon>
        <taxon>Peronosporomycetes</taxon>
        <taxon>Peronosporales</taxon>
        <taxon>Peronosporaceae</taxon>
        <taxon>Phytophthora</taxon>
    </lineage>
</organism>
<evidence type="ECO:0000313" key="2">
    <source>
        <dbReference type="EMBL" id="ETL48176.1"/>
    </source>
</evidence>
<feature type="compositionally biased region" description="Polar residues" evidence="1">
    <location>
        <begin position="25"/>
        <end position="35"/>
    </location>
</feature>
<evidence type="ECO:0000256" key="1">
    <source>
        <dbReference type="SAM" id="MobiDB-lite"/>
    </source>
</evidence>
<sequence>MYKELDKILYRCLATGNHAARIRQHQPSELDTGTSGARGRSIEL</sequence>
<dbReference type="Proteomes" id="UP000053864">
    <property type="component" value="Unassembled WGS sequence"/>
</dbReference>
<gene>
    <name evidence="2" type="ORF">L916_02193</name>
</gene>
<name>W2JP65_PHYNI</name>
<accession>W2JP65</accession>
<evidence type="ECO:0000313" key="3">
    <source>
        <dbReference type="Proteomes" id="UP000053864"/>
    </source>
</evidence>
<proteinExistence type="predicted"/>
<dbReference type="EMBL" id="KI670992">
    <property type="protein sequence ID" value="ETL48176.1"/>
    <property type="molecule type" value="Genomic_DNA"/>
</dbReference>
<dbReference type="AlphaFoldDB" id="W2JP65"/>